<reference evidence="1 2" key="1">
    <citation type="submission" date="2017-06" db="EMBL/GenBank/DDBJ databases">
        <title>A Novel Lytic Pseudoalteromonas phage Isolated from Qingdao coast of China.</title>
        <authorList>
            <person name="Li H."/>
        </authorList>
    </citation>
    <scope>NUCLEOTIDE SEQUENCE [LARGE SCALE GENOMIC DNA]</scope>
</reference>
<dbReference type="RefSeq" id="YP_009791503.1">
    <property type="nucleotide sequence ID" value="NC_047839.1"/>
</dbReference>
<evidence type="ECO:0008006" key="3">
    <source>
        <dbReference type="Google" id="ProtNLM"/>
    </source>
</evidence>
<dbReference type="Proteomes" id="UP000222256">
    <property type="component" value="Segment"/>
</dbReference>
<dbReference type="GeneID" id="54981685"/>
<sequence>MAFGVTDAGFKAKKFDDIKTEVAANLKTELGIDITSLPDSVAEVITNIYILPLSQAWANTQSLQNMFDIDKATGVWLDNLVALRGVQRSNGTYPFGDIYVTASAPVNILAGSVWSDSDGNTFTNESNINISEDLATTVVYNLADNILPSAQFVVTIDGINYLSSDTLNIPNSEKLESLKSAIETDRPDLLVTPFTESIIIASVEDTLQFSISTGQYLELGTIIGYGQITSDVLSTQSYSENTVINAPTYTAIQSINNPRPIQGGSGREDDETLRLRYKATERSGKGTVEAIRSALLSLSGVINAIVLENDSSEYDAENDISPNSFKCVVKGGGSQAIVDTIWLTKPAGIRSDGDSKGIITDSQGIQHSISYSRVKDKYIHVNIFYTKYDEEEFPEDGETSIANTVLSFGEGLNVGEDVIQQRIMSNIFQNITGLQEVDVLIGATDSPTDSTPLLVASPPIDISILEEASFSLDRISVFER</sequence>
<accession>A0A223LH96</accession>
<keyword evidence="2" id="KW-1185">Reference proteome</keyword>
<dbReference type="KEGG" id="vg:54981685"/>
<organism evidence="1 2">
    <name type="scientific">Pseudoalteromonas phage J2-1</name>
    <dbReference type="NCBI Taxonomy" id="2023998"/>
    <lineage>
        <taxon>Viruses</taxon>
        <taxon>Duplodnaviria</taxon>
        <taxon>Heunggongvirae</taxon>
        <taxon>Uroviricota</taxon>
        <taxon>Caudoviricetes</taxon>
        <taxon>Qingdaovirus</taxon>
        <taxon>Qingdaovirus J21</taxon>
    </lineage>
</organism>
<dbReference type="EMBL" id="MF370964">
    <property type="protein sequence ID" value="ASU03362.1"/>
    <property type="molecule type" value="Genomic_DNA"/>
</dbReference>
<name>A0A223LH96_9CAUD</name>
<evidence type="ECO:0000313" key="1">
    <source>
        <dbReference type="EMBL" id="ASU03362.1"/>
    </source>
</evidence>
<proteinExistence type="predicted"/>
<evidence type="ECO:0000313" key="2">
    <source>
        <dbReference type="Proteomes" id="UP000222256"/>
    </source>
</evidence>
<protein>
    <recommendedName>
        <fullName evidence="3">Baseplate protein J-like domain-containing protein</fullName>
    </recommendedName>
</protein>